<accession>A0A0U1KRZ8</accession>
<dbReference type="PANTHER" id="PTHR11487">
    <property type="entry name" value="THIOESTERASE"/>
    <property type="match status" value="1"/>
</dbReference>
<evidence type="ECO:0000313" key="5">
    <source>
        <dbReference type="Proteomes" id="UP000049855"/>
    </source>
</evidence>
<dbReference type="PANTHER" id="PTHR11487:SF0">
    <property type="entry name" value="S-ACYL FATTY ACID SYNTHASE THIOESTERASE, MEDIUM CHAIN"/>
    <property type="match status" value="1"/>
</dbReference>
<dbReference type="InterPro" id="IPR029058">
    <property type="entry name" value="AB_hydrolase_fold"/>
</dbReference>
<gene>
    <name evidence="4" type="ORF">SpAn4DRAFT_4684</name>
</gene>
<evidence type="ECO:0000256" key="1">
    <source>
        <dbReference type="ARBA" id="ARBA00007169"/>
    </source>
</evidence>
<keyword evidence="5" id="KW-1185">Reference proteome</keyword>
<organism evidence="4 5">
    <name type="scientific">Sporomusa ovata</name>
    <dbReference type="NCBI Taxonomy" id="2378"/>
    <lineage>
        <taxon>Bacteria</taxon>
        <taxon>Bacillati</taxon>
        <taxon>Bacillota</taxon>
        <taxon>Negativicutes</taxon>
        <taxon>Selenomonadales</taxon>
        <taxon>Sporomusaceae</taxon>
        <taxon>Sporomusa</taxon>
    </lineage>
</organism>
<dbReference type="SUPFAM" id="SSF53474">
    <property type="entry name" value="alpha/beta-Hydrolases"/>
    <property type="match status" value="1"/>
</dbReference>
<dbReference type="GO" id="GO:0008610">
    <property type="term" value="P:lipid biosynthetic process"/>
    <property type="evidence" value="ECO:0007669"/>
    <property type="project" value="TreeGrafter"/>
</dbReference>
<dbReference type="EC" id="3.1.2.-" evidence="4"/>
<dbReference type="GO" id="GO:0016787">
    <property type="term" value="F:hydrolase activity"/>
    <property type="evidence" value="ECO:0007669"/>
    <property type="project" value="UniProtKB-KW"/>
</dbReference>
<keyword evidence="2 4" id="KW-0378">Hydrolase</keyword>
<dbReference type="InterPro" id="IPR020802">
    <property type="entry name" value="TesA-like"/>
</dbReference>
<evidence type="ECO:0000256" key="2">
    <source>
        <dbReference type="ARBA" id="ARBA00022801"/>
    </source>
</evidence>
<sequence>MQNHSLISLKSNPASRGTLICFPYACGNASMFYHFSQALNSDINVLGAVMPGHGGSGELPASIEQFAVPFVRLTEIQQKPVFILGYSFGGFIAFELVRKILGSKGVAGLILVGSPPPGITKEMDYILTASNDELHAYTVNCYKFNLGLLTPEERKSYFALLRNDTRAMRNYAFPNAMLKIDTLVLLGEQEEEMEMVQNIKLWGKYLTPVTYATLPGGHTLIKSYPQALAEAVNQFIERQLNHKQDGAGRTEWKNLHQGVV</sequence>
<dbReference type="EMBL" id="CTRP01000002">
    <property type="protein sequence ID" value="CQR70172.1"/>
    <property type="molecule type" value="Genomic_DNA"/>
</dbReference>
<comment type="similarity">
    <text evidence="1">Belongs to the thioesterase family.</text>
</comment>
<evidence type="ECO:0000259" key="3">
    <source>
        <dbReference type="SMART" id="SM00824"/>
    </source>
</evidence>
<dbReference type="SMART" id="SM00824">
    <property type="entry name" value="PKS_TE"/>
    <property type="match status" value="1"/>
</dbReference>
<dbReference type="InterPro" id="IPR012223">
    <property type="entry name" value="TEII"/>
</dbReference>
<dbReference type="Proteomes" id="UP000049855">
    <property type="component" value="Unassembled WGS sequence"/>
</dbReference>
<reference evidence="5" key="1">
    <citation type="submission" date="2015-03" db="EMBL/GenBank/DDBJ databases">
        <authorList>
            <person name="Nijsse Bart"/>
        </authorList>
    </citation>
    <scope>NUCLEOTIDE SEQUENCE [LARGE SCALE GENOMIC DNA]</scope>
</reference>
<dbReference type="InterPro" id="IPR001031">
    <property type="entry name" value="Thioesterase"/>
</dbReference>
<feature type="domain" description="Thioesterase TesA-like" evidence="3">
    <location>
        <begin position="20"/>
        <end position="236"/>
    </location>
</feature>
<proteinExistence type="inferred from homology"/>
<name>A0A0U1KRZ8_9FIRM</name>
<dbReference type="Gene3D" id="3.40.50.1820">
    <property type="entry name" value="alpha/beta hydrolase"/>
    <property type="match status" value="1"/>
</dbReference>
<protein>
    <submittedName>
        <fullName evidence="4">Probable cadicidin biosynthesis thioesterase (Protein X) (ORF-1)</fullName>
        <ecNumber evidence="4">3.1.2.-</ecNumber>
    </submittedName>
</protein>
<dbReference type="Pfam" id="PF00975">
    <property type="entry name" value="Thioesterase"/>
    <property type="match status" value="1"/>
</dbReference>
<evidence type="ECO:0000313" key="4">
    <source>
        <dbReference type="EMBL" id="CQR70172.1"/>
    </source>
</evidence>
<dbReference type="RefSeq" id="WP_021170795.1">
    <property type="nucleotide sequence ID" value="NZ_CTRP01000002.1"/>
</dbReference>
<dbReference type="AlphaFoldDB" id="A0A0U1KRZ8"/>